<dbReference type="Pfam" id="PF01047">
    <property type="entry name" value="MarR"/>
    <property type="match status" value="1"/>
</dbReference>
<organism evidence="2 3">
    <name type="scientific">Reticulibacter mediterranei</name>
    <dbReference type="NCBI Taxonomy" id="2778369"/>
    <lineage>
        <taxon>Bacteria</taxon>
        <taxon>Bacillati</taxon>
        <taxon>Chloroflexota</taxon>
        <taxon>Ktedonobacteria</taxon>
        <taxon>Ktedonobacterales</taxon>
        <taxon>Reticulibacteraceae</taxon>
        <taxon>Reticulibacter</taxon>
    </lineage>
</organism>
<dbReference type="SMART" id="SM00347">
    <property type="entry name" value="HTH_MARR"/>
    <property type="match status" value="1"/>
</dbReference>
<proteinExistence type="predicted"/>
<protein>
    <submittedName>
        <fullName evidence="2">Transcriptional regulator</fullName>
    </submittedName>
</protein>
<dbReference type="AlphaFoldDB" id="A0A8J3IYV7"/>
<gene>
    <name evidence="2" type="ORF">KSF_093630</name>
</gene>
<evidence type="ECO:0000259" key="1">
    <source>
        <dbReference type="PROSITE" id="PS50995"/>
    </source>
</evidence>
<dbReference type="InterPro" id="IPR000835">
    <property type="entry name" value="HTH_MarR-typ"/>
</dbReference>
<dbReference type="Gene3D" id="1.10.10.10">
    <property type="entry name" value="Winged helix-like DNA-binding domain superfamily/Winged helix DNA-binding domain"/>
    <property type="match status" value="1"/>
</dbReference>
<accession>A0A8J3IYV7</accession>
<name>A0A8J3IYV7_9CHLR</name>
<dbReference type="InterPro" id="IPR039422">
    <property type="entry name" value="MarR/SlyA-like"/>
</dbReference>
<evidence type="ECO:0000313" key="2">
    <source>
        <dbReference type="EMBL" id="GHO99315.1"/>
    </source>
</evidence>
<keyword evidence="3" id="KW-1185">Reference proteome</keyword>
<dbReference type="PROSITE" id="PS50995">
    <property type="entry name" value="HTH_MARR_2"/>
    <property type="match status" value="1"/>
</dbReference>
<dbReference type="InterPro" id="IPR036390">
    <property type="entry name" value="WH_DNA-bd_sf"/>
</dbReference>
<comment type="caution">
    <text evidence="2">The sequence shown here is derived from an EMBL/GenBank/DDBJ whole genome shotgun (WGS) entry which is preliminary data.</text>
</comment>
<dbReference type="EMBL" id="BNJK01000002">
    <property type="protein sequence ID" value="GHO99315.1"/>
    <property type="molecule type" value="Genomic_DNA"/>
</dbReference>
<dbReference type="GO" id="GO:0003700">
    <property type="term" value="F:DNA-binding transcription factor activity"/>
    <property type="evidence" value="ECO:0007669"/>
    <property type="project" value="InterPro"/>
</dbReference>
<reference evidence="2" key="1">
    <citation type="submission" date="2020-10" db="EMBL/GenBank/DDBJ databases">
        <title>Taxonomic study of unclassified bacteria belonging to the class Ktedonobacteria.</title>
        <authorList>
            <person name="Yabe S."/>
            <person name="Wang C.M."/>
            <person name="Zheng Y."/>
            <person name="Sakai Y."/>
            <person name="Cavaletti L."/>
            <person name="Monciardini P."/>
            <person name="Donadio S."/>
        </authorList>
    </citation>
    <scope>NUCLEOTIDE SEQUENCE</scope>
    <source>
        <strain evidence="2">ID150040</strain>
    </source>
</reference>
<dbReference type="SUPFAM" id="SSF46785">
    <property type="entry name" value="Winged helix' DNA-binding domain"/>
    <property type="match status" value="1"/>
</dbReference>
<dbReference type="RefSeq" id="WP_220209962.1">
    <property type="nucleotide sequence ID" value="NZ_BNJK01000002.1"/>
</dbReference>
<evidence type="ECO:0000313" key="3">
    <source>
        <dbReference type="Proteomes" id="UP000597444"/>
    </source>
</evidence>
<dbReference type="Proteomes" id="UP000597444">
    <property type="component" value="Unassembled WGS sequence"/>
</dbReference>
<dbReference type="PANTHER" id="PTHR33164:SF57">
    <property type="entry name" value="MARR-FAMILY TRANSCRIPTIONAL REGULATOR"/>
    <property type="match status" value="1"/>
</dbReference>
<dbReference type="InterPro" id="IPR036388">
    <property type="entry name" value="WH-like_DNA-bd_sf"/>
</dbReference>
<dbReference type="GO" id="GO:0006950">
    <property type="term" value="P:response to stress"/>
    <property type="evidence" value="ECO:0007669"/>
    <property type="project" value="TreeGrafter"/>
</dbReference>
<dbReference type="PANTHER" id="PTHR33164">
    <property type="entry name" value="TRANSCRIPTIONAL REGULATOR, MARR FAMILY"/>
    <property type="match status" value="1"/>
</dbReference>
<feature type="domain" description="HTH marR-type" evidence="1">
    <location>
        <begin position="1"/>
        <end position="141"/>
    </location>
</feature>
<sequence>MNQDNRQFYDALFDIIGLMNQPQRDNILLREAGVSLDRALFPLLVVIDRRGAIGIMELAGLVGRDHSTVSRQVATLTHLGLVTRHAGTSDRRERKVAATPEGLAIAHALDAARERLLQPIVAQWDEQDWKTFVSLLRRFADDALAHS</sequence>